<keyword evidence="1" id="KW-1133">Transmembrane helix</keyword>
<reference evidence="3" key="1">
    <citation type="journal article" date="2019" name="Int. J. Syst. Evol. Microbiol.">
        <title>The Global Catalogue of Microorganisms (GCM) 10K type strain sequencing project: providing services to taxonomists for standard genome sequencing and annotation.</title>
        <authorList>
            <consortium name="The Broad Institute Genomics Platform"/>
            <consortium name="The Broad Institute Genome Sequencing Center for Infectious Disease"/>
            <person name="Wu L."/>
            <person name="Ma J."/>
        </authorList>
    </citation>
    <scope>NUCLEOTIDE SEQUENCE [LARGE SCALE GENOMIC DNA]</scope>
    <source>
        <strain evidence="3">JCM 6921</strain>
    </source>
</reference>
<feature type="transmembrane region" description="Helical" evidence="1">
    <location>
        <begin position="38"/>
        <end position="57"/>
    </location>
</feature>
<keyword evidence="1" id="KW-0812">Transmembrane</keyword>
<feature type="transmembrane region" description="Helical" evidence="1">
    <location>
        <begin position="69"/>
        <end position="92"/>
    </location>
</feature>
<dbReference type="RefSeq" id="WP_344630059.1">
    <property type="nucleotide sequence ID" value="NZ_BAAATJ010000004.1"/>
</dbReference>
<evidence type="ECO:0008006" key="4">
    <source>
        <dbReference type="Google" id="ProtNLM"/>
    </source>
</evidence>
<dbReference type="Proteomes" id="UP001500058">
    <property type="component" value="Unassembled WGS sequence"/>
</dbReference>
<proteinExistence type="predicted"/>
<evidence type="ECO:0000256" key="1">
    <source>
        <dbReference type="SAM" id="Phobius"/>
    </source>
</evidence>
<comment type="caution">
    <text evidence="2">The sequence shown here is derived from an EMBL/GenBank/DDBJ whole genome shotgun (WGS) entry which is preliminary data.</text>
</comment>
<keyword evidence="3" id="KW-1185">Reference proteome</keyword>
<protein>
    <recommendedName>
        <fullName evidence="4">Integral membrane protein</fullName>
    </recommendedName>
</protein>
<accession>A0ABP5V481</accession>
<evidence type="ECO:0000313" key="3">
    <source>
        <dbReference type="Proteomes" id="UP001500058"/>
    </source>
</evidence>
<keyword evidence="1" id="KW-0472">Membrane</keyword>
<dbReference type="EMBL" id="BAAATJ010000004">
    <property type="protein sequence ID" value="GAA2391672.1"/>
    <property type="molecule type" value="Genomic_DNA"/>
</dbReference>
<feature type="transmembrane region" description="Helical" evidence="1">
    <location>
        <begin position="162"/>
        <end position="185"/>
    </location>
</feature>
<name>A0ABP5V481_9ACTN</name>
<sequence length="198" mass="21629">MQSLQHAGEPGTARLERFREAWRAAHEPVAGVSRRVRLVAYAIPLIVLPSSVWRLPVAFGDGLGPGERVYVVFLSVLSEAFAFTAIGLIAHWGEVFPRWVPFLRGRRVPRRAVVLPAGVGATVLTLLFTLLFTASEIRGTTIWGGDPSADAPGQASGWEAAWFYFCYVPLTLWGPLLAVLTVAYWKRRSTAGRALAGT</sequence>
<feature type="transmembrane region" description="Helical" evidence="1">
    <location>
        <begin position="113"/>
        <end position="134"/>
    </location>
</feature>
<evidence type="ECO:0000313" key="2">
    <source>
        <dbReference type="EMBL" id="GAA2391672.1"/>
    </source>
</evidence>
<gene>
    <name evidence="2" type="ORF">GCM10010420_14900</name>
</gene>
<organism evidence="2 3">
    <name type="scientific">Streptomyces glaucosporus</name>
    <dbReference type="NCBI Taxonomy" id="284044"/>
    <lineage>
        <taxon>Bacteria</taxon>
        <taxon>Bacillati</taxon>
        <taxon>Actinomycetota</taxon>
        <taxon>Actinomycetes</taxon>
        <taxon>Kitasatosporales</taxon>
        <taxon>Streptomycetaceae</taxon>
        <taxon>Streptomyces</taxon>
    </lineage>
</organism>